<dbReference type="GO" id="GO:0003677">
    <property type="term" value="F:DNA binding"/>
    <property type="evidence" value="ECO:0007669"/>
    <property type="project" value="InterPro"/>
</dbReference>
<dbReference type="InterPro" id="IPR022687">
    <property type="entry name" value="HTH_DTXR"/>
</dbReference>
<evidence type="ECO:0000313" key="4">
    <source>
        <dbReference type="EMBL" id="GAG35745.1"/>
    </source>
</evidence>
<sequence length="54" mass="6398">MTTRNMEDYLEAIWNLQNKKGYVKAKDIAERLEVSRPSVSEMIKKLSENSYILY</sequence>
<dbReference type="PANTHER" id="PTHR33238:SF11">
    <property type="entry name" value="TRANSCRIPTIONAL REGULATOR MNTR"/>
    <property type="match status" value="1"/>
</dbReference>
<protein>
    <recommendedName>
        <fullName evidence="3">HTH dtxR-type domain-containing protein</fullName>
    </recommendedName>
</protein>
<accession>X0WYF0</accession>
<evidence type="ECO:0000256" key="1">
    <source>
        <dbReference type="ARBA" id="ARBA00004496"/>
    </source>
</evidence>
<comment type="subunit">
    <text evidence="2">Homodimer.</text>
</comment>
<reference evidence="4" key="1">
    <citation type="journal article" date="2014" name="Front. Microbiol.">
        <title>High frequency of phylogenetically diverse reductive dehalogenase-homologous genes in deep subseafloor sedimentary metagenomes.</title>
        <authorList>
            <person name="Kawai M."/>
            <person name="Futagami T."/>
            <person name="Toyoda A."/>
            <person name="Takaki Y."/>
            <person name="Nishi S."/>
            <person name="Hori S."/>
            <person name="Arai W."/>
            <person name="Tsubouchi T."/>
            <person name="Morono Y."/>
            <person name="Uchiyama I."/>
            <person name="Ito T."/>
            <person name="Fujiyama A."/>
            <person name="Inagaki F."/>
            <person name="Takami H."/>
        </authorList>
    </citation>
    <scope>NUCLEOTIDE SEQUENCE</scope>
    <source>
        <strain evidence="4">Expedition CK06-06</strain>
    </source>
</reference>
<proteinExistence type="predicted"/>
<comment type="caution">
    <text evidence="4">The sequence shown here is derived from an EMBL/GenBank/DDBJ whole genome shotgun (WGS) entry which is preliminary data.</text>
</comment>
<dbReference type="InterPro" id="IPR050536">
    <property type="entry name" value="DtxR_MntR_Metal-Reg"/>
</dbReference>
<name>X0WYF0_9ZZZZ</name>
<dbReference type="Pfam" id="PF01325">
    <property type="entry name" value="Fe_dep_repress"/>
    <property type="match status" value="1"/>
</dbReference>
<dbReference type="GO" id="GO:0005737">
    <property type="term" value="C:cytoplasm"/>
    <property type="evidence" value="ECO:0007669"/>
    <property type="project" value="UniProtKB-SubCell"/>
</dbReference>
<feature type="domain" description="HTH dtxR-type" evidence="3">
    <location>
        <begin position="1"/>
        <end position="54"/>
    </location>
</feature>
<evidence type="ECO:0000259" key="3">
    <source>
        <dbReference type="PROSITE" id="PS50944"/>
    </source>
</evidence>
<organism evidence="4">
    <name type="scientific">marine sediment metagenome</name>
    <dbReference type="NCBI Taxonomy" id="412755"/>
    <lineage>
        <taxon>unclassified sequences</taxon>
        <taxon>metagenomes</taxon>
        <taxon>ecological metagenomes</taxon>
    </lineage>
</organism>
<dbReference type="PROSITE" id="PS50944">
    <property type="entry name" value="HTH_DTXR"/>
    <property type="match status" value="1"/>
</dbReference>
<dbReference type="InterPro" id="IPR036390">
    <property type="entry name" value="WH_DNA-bd_sf"/>
</dbReference>
<dbReference type="PANTHER" id="PTHR33238">
    <property type="entry name" value="IRON (METAL) DEPENDENT REPRESSOR, DTXR FAMILY"/>
    <property type="match status" value="1"/>
</dbReference>
<dbReference type="Gene3D" id="1.10.10.10">
    <property type="entry name" value="Winged helix-like DNA-binding domain superfamily/Winged helix DNA-binding domain"/>
    <property type="match status" value="1"/>
</dbReference>
<comment type="subcellular location">
    <subcellularLocation>
        <location evidence="1">Cytoplasm</location>
    </subcellularLocation>
</comment>
<feature type="non-terminal residue" evidence="4">
    <location>
        <position position="54"/>
    </location>
</feature>
<dbReference type="EMBL" id="BARS01045710">
    <property type="protein sequence ID" value="GAG35745.1"/>
    <property type="molecule type" value="Genomic_DNA"/>
</dbReference>
<gene>
    <name evidence="4" type="ORF">S01H1_68903</name>
</gene>
<dbReference type="InterPro" id="IPR036388">
    <property type="entry name" value="WH-like_DNA-bd_sf"/>
</dbReference>
<dbReference type="SUPFAM" id="SSF46785">
    <property type="entry name" value="Winged helix' DNA-binding domain"/>
    <property type="match status" value="1"/>
</dbReference>
<dbReference type="AlphaFoldDB" id="X0WYF0"/>
<evidence type="ECO:0000256" key="2">
    <source>
        <dbReference type="ARBA" id="ARBA00011738"/>
    </source>
</evidence>